<proteinExistence type="predicted"/>
<protein>
    <recommendedName>
        <fullName evidence="4">Transmembrane protein</fullName>
    </recommendedName>
</protein>
<feature type="transmembrane region" description="Helical" evidence="2">
    <location>
        <begin position="72"/>
        <end position="93"/>
    </location>
</feature>
<evidence type="ECO:0000256" key="1">
    <source>
        <dbReference type="SAM" id="MobiDB-lite"/>
    </source>
</evidence>
<reference evidence="3" key="1">
    <citation type="submission" date="2014-11" db="EMBL/GenBank/DDBJ databases">
        <authorList>
            <person name="Otto D Thomas"/>
            <person name="Naeem Raeece"/>
        </authorList>
    </citation>
    <scope>NUCLEOTIDE SEQUENCE</scope>
</reference>
<feature type="compositionally biased region" description="Low complexity" evidence="1">
    <location>
        <begin position="173"/>
        <end position="189"/>
    </location>
</feature>
<feature type="compositionally biased region" description="Polar residues" evidence="1">
    <location>
        <begin position="191"/>
        <end position="208"/>
    </location>
</feature>
<feature type="region of interest" description="Disordered" evidence="1">
    <location>
        <begin position="303"/>
        <end position="331"/>
    </location>
</feature>
<dbReference type="EMBL" id="CDMZ01000371">
    <property type="protein sequence ID" value="CEM12823.1"/>
    <property type="molecule type" value="Genomic_DNA"/>
</dbReference>
<name>A0A0G4FHN1_9ALVE</name>
<feature type="region of interest" description="Disordered" evidence="1">
    <location>
        <begin position="173"/>
        <end position="208"/>
    </location>
</feature>
<keyword evidence="2" id="KW-1133">Transmembrane helix</keyword>
<feature type="compositionally biased region" description="Basic and acidic residues" evidence="1">
    <location>
        <begin position="23"/>
        <end position="35"/>
    </location>
</feature>
<sequence>MQSTSAQGAASKDEDLASVTEESPLKKIAAGEHPRQPGGGGTDTNAAAEGDSQERPKQQGAASSSAPGGVRVALLVFLAVIFFTFIVVVFGSVKRPAAAPDVDINPARTSEAPVTTGQQNSGGTAETSSQFLSSSSDGNSGQPVSSDVPSDQGSPSAITALSTPALSECPPCPAASSAVSPAVEPSLPSTVCPNSTGLSSPSSVPQTGTGAFLSGQEAGRLLYLSDGLHHPLTAPRLFDPSLLSPLTQEFQEFIYRHQHPQDCSKAQFLISNQPSPGMGSELHQLGAALGNSLRTGKIFVFSSEAEQPEPSKSDAQAVVRPPQKREAVDDGGRDEVSQYWYRGQSVAYIMRLNSKAREKIRELRMGEETHLQKLIPYRGAIPTIEAMERGDAVLEKAPPSAYFPLPRGTVGAHIRRGDKRREMTLPPVKSFASLAEKIYKRQVPFARRTFFMSYDDGAAMGDILAEKKSAACLGSVCILGSDLTSAVL</sequence>
<dbReference type="GO" id="GO:0006487">
    <property type="term" value="P:protein N-linked glycosylation"/>
    <property type="evidence" value="ECO:0007669"/>
    <property type="project" value="TreeGrafter"/>
</dbReference>
<evidence type="ECO:0008006" key="4">
    <source>
        <dbReference type="Google" id="ProtNLM"/>
    </source>
</evidence>
<dbReference type="PANTHER" id="PTHR13132">
    <property type="entry name" value="ALPHA- 1,6 -FUCOSYLTRANSFERASE"/>
    <property type="match status" value="1"/>
</dbReference>
<evidence type="ECO:0000313" key="3">
    <source>
        <dbReference type="EMBL" id="CEM12823.1"/>
    </source>
</evidence>
<feature type="compositionally biased region" description="Polar residues" evidence="1">
    <location>
        <begin position="112"/>
        <end position="158"/>
    </location>
</feature>
<feature type="region of interest" description="Disordered" evidence="1">
    <location>
        <begin position="99"/>
        <end position="158"/>
    </location>
</feature>
<dbReference type="GO" id="GO:0046921">
    <property type="term" value="F:alpha-(1-&gt;6)-fucosyltransferase activity"/>
    <property type="evidence" value="ECO:0007669"/>
    <property type="project" value="TreeGrafter"/>
</dbReference>
<keyword evidence="2" id="KW-0812">Transmembrane</keyword>
<organism evidence="3">
    <name type="scientific">Chromera velia CCMP2878</name>
    <dbReference type="NCBI Taxonomy" id="1169474"/>
    <lineage>
        <taxon>Eukaryota</taxon>
        <taxon>Sar</taxon>
        <taxon>Alveolata</taxon>
        <taxon>Colpodellida</taxon>
        <taxon>Chromeraceae</taxon>
        <taxon>Chromera</taxon>
    </lineage>
</organism>
<dbReference type="VEuPathDB" id="CryptoDB:Cvel_17011"/>
<gene>
    <name evidence="3" type="ORF">Cvel_17011</name>
</gene>
<keyword evidence="2" id="KW-0472">Membrane</keyword>
<dbReference type="AlphaFoldDB" id="A0A0G4FHN1"/>
<feature type="region of interest" description="Disordered" evidence="1">
    <location>
        <begin position="1"/>
        <end position="66"/>
    </location>
</feature>
<evidence type="ECO:0000256" key="2">
    <source>
        <dbReference type="SAM" id="Phobius"/>
    </source>
</evidence>
<accession>A0A0G4FHN1</accession>
<dbReference type="PANTHER" id="PTHR13132:SF29">
    <property type="entry name" value="ALPHA-(1,6)-FUCOSYLTRANSFERASE"/>
    <property type="match status" value="1"/>
</dbReference>